<evidence type="ECO:0000313" key="6">
    <source>
        <dbReference type="EMBL" id="GES07671.1"/>
    </source>
</evidence>
<evidence type="ECO:0000259" key="5">
    <source>
        <dbReference type="Pfam" id="PF01850"/>
    </source>
</evidence>
<gene>
    <name evidence="6" type="ORF">Amac_012660</name>
</gene>
<evidence type="ECO:0000256" key="4">
    <source>
        <dbReference type="ARBA" id="ARBA00022842"/>
    </source>
</evidence>
<protein>
    <recommendedName>
        <fullName evidence="5">PIN domain-containing protein</fullName>
    </recommendedName>
</protein>
<keyword evidence="7" id="KW-1185">Reference proteome</keyword>
<name>A0A5M3WKE4_9ACTN</name>
<dbReference type="AlphaFoldDB" id="A0A5M3WKE4"/>
<dbReference type="GO" id="GO:0046872">
    <property type="term" value="F:metal ion binding"/>
    <property type="evidence" value="ECO:0007669"/>
    <property type="project" value="UniProtKB-KW"/>
</dbReference>
<dbReference type="InterPro" id="IPR029060">
    <property type="entry name" value="PIN-like_dom_sf"/>
</dbReference>
<reference evidence="6 7" key="1">
    <citation type="submission" date="2019-10" db="EMBL/GenBank/DDBJ databases">
        <title>Whole genome shotgun sequence of Acrocarpospora macrocephala NBRC 16266.</title>
        <authorList>
            <person name="Ichikawa N."/>
            <person name="Kimura A."/>
            <person name="Kitahashi Y."/>
            <person name="Komaki H."/>
            <person name="Oguchi A."/>
        </authorList>
    </citation>
    <scope>NUCLEOTIDE SEQUENCE [LARGE SCALE GENOMIC DNA]</scope>
    <source>
        <strain evidence="6 7">NBRC 16266</strain>
    </source>
</reference>
<dbReference type="EMBL" id="BLAE01000007">
    <property type="protein sequence ID" value="GES07671.1"/>
    <property type="molecule type" value="Genomic_DNA"/>
</dbReference>
<keyword evidence="3" id="KW-0378">Hydrolase</keyword>
<evidence type="ECO:0000256" key="2">
    <source>
        <dbReference type="ARBA" id="ARBA00022723"/>
    </source>
</evidence>
<evidence type="ECO:0000313" key="7">
    <source>
        <dbReference type="Proteomes" id="UP000331127"/>
    </source>
</evidence>
<keyword evidence="4" id="KW-0460">Magnesium</keyword>
<keyword evidence="2" id="KW-0479">Metal-binding</keyword>
<dbReference type="InterPro" id="IPR002716">
    <property type="entry name" value="PIN_dom"/>
</dbReference>
<organism evidence="6 7">
    <name type="scientific">Acrocarpospora macrocephala</name>
    <dbReference type="NCBI Taxonomy" id="150177"/>
    <lineage>
        <taxon>Bacteria</taxon>
        <taxon>Bacillati</taxon>
        <taxon>Actinomycetota</taxon>
        <taxon>Actinomycetes</taxon>
        <taxon>Streptosporangiales</taxon>
        <taxon>Streptosporangiaceae</taxon>
        <taxon>Acrocarpospora</taxon>
    </lineage>
</organism>
<evidence type="ECO:0000256" key="3">
    <source>
        <dbReference type="ARBA" id="ARBA00022801"/>
    </source>
</evidence>
<keyword evidence="1" id="KW-0540">Nuclease</keyword>
<dbReference type="Pfam" id="PF01850">
    <property type="entry name" value="PIN"/>
    <property type="match status" value="1"/>
</dbReference>
<sequence>MSHIRTPLILDTSVMEDIARGDAGLIELVQRYDSLGQNLIAPSLAIAGVATALHGIQEAQDLLAGMARMDAVTVAQLHGVEQAFALVRVMNRTGLDPWDGHVAAIADASICPILTINPAKWSGPSRALDDPLHIIEITDDPD</sequence>
<dbReference type="RefSeq" id="WP_155353359.1">
    <property type="nucleotide sequence ID" value="NZ_BAAAHL010000041.1"/>
</dbReference>
<comment type="caution">
    <text evidence="6">The sequence shown here is derived from an EMBL/GenBank/DDBJ whole genome shotgun (WGS) entry which is preliminary data.</text>
</comment>
<dbReference type="OrthoDB" id="3535795at2"/>
<dbReference type="SUPFAM" id="SSF88723">
    <property type="entry name" value="PIN domain-like"/>
    <property type="match status" value="1"/>
</dbReference>
<dbReference type="Proteomes" id="UP000331127">
    <property type="component" value="Unassembled WGS sequence"/>
</dbReference>
<evidence type="ECO:0000256" key="1">
    <source>
        <dbReference type="ARBA" id="ARBA00022722"/>
    </source>
</evidence>
<accession>A0A5M3WKE4</accession>
<dbReference type="GO" id="GO:0016787">
    <property type="term" value="F:hydrolase activity"/>
    <property type="evidence" value="ECO:0007669"/>
    <property type="project" value="UniProtKB-KW"/>
</dbReference>
<dbReference type="GO" id="GO:0004518">
    <property type="term" value="F:nuclease activity"/>
    <property type="evidence" value="ECO:0007669"/>
    <property type="project" value="UniProtKB-KW"/>
</dbReference>
<feature type="domain" description="PIN" evidence="5">
    <location>
        <begin position="9"/>
        <end position="115"/>
    </location>
</feature>
<proteinExistence type="predicted"/>